<dbReference type="Proteomes" id="UP000321934">
    <property type="component" value="Chromosome"/>
</dbReference>
<comment type="subcellular location">
    <subcellularLocation>
        <location evidence="6">Cytoplasm</location>
    </subcellularLocation>
</comment>
<dbReference type="RefSeq" id="WP_146821370.1">
    <property type="nucleotide sequence ID" value="NZ_CP029077.1"/>
</dbReference>
<keyword evidence="1 6" id="KW-0963">Cytoplasm</keyword>
<evidence type="ECO:0000256" key="3">
    <source>
        <dbReference type="ARBA" id="ARBA00022679"/>
    </source>
</evidence>
<dbReference type="PANTHER" id="PTHR42971">
    <property type="entry name" value="TRNA (CYTIDINE(34)-2'-O)-METHYLTRANSFERASE"/>
    <property type="match status" value="1"/>
</dbReference>
<keyword evidence="2 6" id="KW-0489">Methyltransferase</keyword>
<evidence type="ECO:0000256" key="7">
    <source>
        <dbReference type="PIRSR" id="PIRSR029256-1"/>
    </source>
</evidence>
<keyword evidence="11" id="KW-1185">Reference proteome</keyword>
<keyword evidence="4 6" id="KW-0949">S-adenosyl-L-methionine</keyword>
<comment type="subunit">
    <text evidence="6">Homodimer.</text>
</comment>
<feature type="domain" description="tRNA/rRNA methyltransferase SpoU type" evidence="9">
    <location>
        <begin position="2"/>
        <end position="139"/>
    </location>
</feature>
<evidence type="ECO:0000256" key="2">
    <source>
        <dbReference type="ARBA" id="ARBA00022603"/>
    </source>
</evidence>
<sequence>MKVCLFRPDMPGNFGNIIRTISCFGINEIDVIRPTGFVLDQKEVKRSMMDYGVDFRINCFDNFEEYRSANDEARIILLTTKADKLYSEYSFKQGDILLFGSESGGVSEDVVKLCDDSLKIKMAEGKRSLNLAVSVGIVVSYASLVVNR</sequence>
<dbReference type="HAMAP" id="MF_01885">
    <property type="entry name" value="tRNA_methyltr_TrmL"/>
    <property type="match status" value="1"/>
</dbReference>
<keyword evidence="5 6" id="KW-0819">tRNA processing</keyword>
<dbReference type="InterPro" id="IPR001537">
    <property type="entry name" value="SpoU_MeTrfase"/>
</dbReference>
<dbReference type="InterPro" id="IPR029028">
    <property type="entry name" value="Alpha/beta_knot_MTases"/>
</dbReference>
<feature type="binding site" evidence="6 7">
    <location>
        <position position="120"/>
    </location>
    <ligand>
        <name>S-adenosyl-L-methionine</name>
        <dbReference type="ChEBI" id="CHEBI:59789"/>
    </ligand>
</feature>
<dbReference type="InterPro" id="IPR029026">
    <property type="entry name" value="tRNA_m1G_MTases_N"/>
</dbReference>
<dbReference type="GO" id="GO:0141102">
    <property type="term" value="F:tRNA (5-carboxymethylaminomethyluridine(34)-2'-O)-methyltransferase activity"/>
    <property type="evidence" value="ECO:0007669"/>
    <property type="project" value="RHEA"/>
</dbReference>
<dbReference type="GO" id="GO:0141098">
    <property type="term" value="F:tRNA (cytidine(34)-2'-O)-methyltransferase activity"/>
    <property type="evidence" value="ECO:0007669"/>
    <property type="project" value="RHEA"/>
</dbReference>
<keyword evidence="8" id="KW-1133">Transmembrane helix</keyword>
<protein>
    <recommendedName>
        <fullName evidence="6">tRNA (cytidine(34)-2'-O)-methyltransferase</fullName>
        <ecNumber evidence="6">2.1.1.207</ecNumber>
    </recommendedName>
    <alternativeName>
        <fullName evidence="6">tRNA (cytidine/uridine-2'-O-)-methyltransferase TrmL</fullName>
    </alternativeName>
</protein>
<evidence type="ECO:0000313" key="10">
    <source>
        <dbReference type="EMBL" id="QED23895.1"/>
    </source>
</evidence>
<accession>A0A5B8XGB7</accession>
<keyword evidence="8" id="KW-0812">Transmembrane</keyword>
<dbReference type="Pfam" id="PF00588">
    <property type="entry name" value="SpoU_methylase"/>
    <property type="match status" value="1"/>
</dbReference>
<dbReference type="OrthoDB" id="9789043at2"/>
<feature type="transmembrane region" description="Helical" evidence="8">
    <location>
        <begin position="129"/>
        <end position="146"/>
    </location>
</feature>
<keyword evidence="3 6" id="KW-0808">Transferase</keyword>
<comment type="catalytic activity">
    <reaction evidence="6">
        <text>5-carboxymethylaminomethyluridine(34) in tRNA(Leu) + S-adenosyl-L-methionine = 5-carboxymethylaminomethyl-2'-O-methyluridine(34) in tRNA(Leu) + S-adenosyl-L-homocysteine + H(+)</text>
        <dbReference type="Rhea" id="RHEA:43088"/>
        <dbReference type="Rhea" id="RHEA-COMP:10333"/>
        <dbReference type="Rhea" id="RHEA-COMP:10334"/>
        <dbReference type="ChEBI" id="CHEBI:15378"/>
        <dbReference type="ChEBI" id="CHEBI:57856"/>
        <dbReference type="ChEBI" id="CHEBI:59789"/>
        <dbReference type="ChEBI" id="CHEBI:74508"/>
        <dbReference type="ChEBI" id="CHEBI:74511"/>
        <dbReference type="EC" id="2.1.1.207"/>
    </reaction>
</comment>
<evidence type="ECO:0000256" key="4">
    <source>
        <dbReference type="ARBA" id="ARBA00022691"/>
    </source>
</evidence>
<dbReference type="GO" id="GO:0002130">
    <property type="term" value="P:wobble position ribose methylation"/>
    <property type="evidence" value="ECO:0007669"/>
    <property type="project" value="TreeGrafter"/>
</dbReference>
<proteinExistence type="inferred from homology"/>
<dbReference type="GO" id="GO:0005737">
    <property type="term" value="C:cytoplasm"/>
    <property type="evidence" value="ECO:0007669"/>
    <property type="project" value="UniProtKB-SubCell"/>
</dbReference>
<gene>
    <name evidence="6" type="primary">trmL</name>
    <name evidence="10" type="ORF">Deia_01114</name>
</gene>
<comment type="similarity">
    <text evidence="6">Belongs to the class IV-like SAM-binding methyltransferase superfamily. RNA methyltransferase TrmH family. TrmL subfamily.</text>
</comment>
<reference evidence="10 11" key="1">
    <citation type="journal article" date="2019" name="ISME J.">
        <title>Deianiraea, an extracellular bacterium associated with the ciliate Paramecium, suggests an alternative scenario for the evolution of Rickettsiales.</title>
        <authorList>
            <person name="Castelli M."/>
            <person name="Sabaneyeva E."/>
            <person name="Lanzoni O."/>
            <person name="Lebedeva N."/>
            <person name="Floriano A.M."/>
            <person name="Gaiarsa S."/>
            <person name="Benken K."/>
            <person name="Modeo L."/>
            <person name="Bandi C."/>
            <person name="Potekhin A."/>
            <person name="Sassera D."/>
            <person name="Petroni G."/>
        </authorList>
    </citation>
    <scope>NUCLEOTIDE SEQUENCE [LARGE SCALE GENOMIC DNA]</scope>
    <source>
        <strain evidence="10">CyL4-1</strain>
    </source>
</reference>
<dbReference type="EMBL" id="CP029077">
    <property type="protein sequence ID" value="QED23895.1"/>
    <property type="molecule type" value="Genomic_DNA"/>
</dbReference>
<dbReference type="EC" id="2.1.1.207" evidence="6"/>
<dbReference type="AlphaFoldDB" id="A0A5B8XGB7"/>
<comment type="catalytic activity">
    <reaction evidence="6">
        <text>cytidine(34) in tRNA + S-adenosyl-L-methionine = 2'-O-methylcytidine(34) in tRNA + S-adenosyl-L-homocysteine + H(+)</text>
        <dbReference type="Rhea" id="RHEA:43084"/>
        <dbReference type="Rhea" id="RHEA-COMP:10331"/>
        <dbReference type="Rhea" id="RHEA-COMP:10332"/>
        <dbReference type="ChEBI" id="CHEBI:15378"/>
        <dbReference type="ChEBI" id="CHEBI:57856"/>
        <dbReference type="ChEBI" id="CHEBI:59789"/>
        <dbReference type="ChEBI" id="CHEBI:74495"/>
        <dbReference type="ChEBI" id="CHEBI:82748"/>
        <dbReference type="EC" id="2.1.1.207"/>
    </reaction>
</comment>
<dbReference type="GO" id="GO:0003723">
    <property type="term" value="F:RNA binding"/>
    <property type="evidence" value="ECO:0007669"/>
    <property type="project" value="InterPro"/>
</dbReference>
<feature type="binding site" evidence="6 7">
    <location>
        <position position="78"/>
    </location>
    <ligand>
        <name>S-adenosyl-L-methionine</name>
        <dbReference type="ChEBI" id="CHEBI:59789"/>
    </ligand>
</feature>
<evidence type="ECO:0000256" key="5">
    <source>
        <dbReference type="ARBA" id="ARBA00022694"/>
    </source>
</evidence>
<evidence type="ECO:0000259" key="9">
    <source>
        <dbReference type="Pfam" id="PF00588"/>
    </source>
</evidence>
<feature type="binding site" evidence="6 7">
    <location>
        <position position="128"/>
    </location>
    <ligand>
        <name>S-adenosyl-L-methionine</name>
        <dbReference type="ChEBI" id="CHEBI:59789"/>
    </ligand>
</feature>
<dbReference type="PIRSF" id="PIRSF029256">
    <property type="entry name" value="SpoU_TrmH_prd"/>
    <property type="match status" value="1"/>
</dbReference>
<evidence type="ECO:0000313" key="11">
    <source>
        <dbReference type="Proteomes" id="UP000321934"/>
    </source>
</evidence>
<dbReference type="InterPro" id="IPR016914">
    <property type="entry name" value="TrmL"/>
</dbReference>
<keyword evidence="8" id="KW-0472">Membrane</keyword>
<evidence type="ECO:0000256" key="6">
    <source>
        <dbReference type="HAMAP-Rule" id="MF_01885"/>
    </source>
</evidence>
<feature type="binding site" evidence="6 7">
    <location>
        <position position="100"/>
    </location>
    <ligand>
        <name>S-adenosyl-L-methionine</name>
        <dbReference type="ChEBI" id="CHEBI:59789"/>
    </ligand>
</feature>
<name>A0A5B8XGB7_9RICK</name>
<evidence type="ECO:0000256" key="1">
    <source>
        <dbReference type="ARBA" id="ARBA00022490"/>
    </source>
</evidence>
<dbReference type="PANTHER" id="PTHR42971:SF1">
    <property type="entry name" value="TRNA (CYTIDINE(34)-2'-O)-METHYLTRANSFERASE"/>
    <property type="match status" value="1"/>
</dbReference>
<dbReference type="SUPFAM" id="SSF75217">
    <property type="entry name" value="alpha/beta knot"/>
    <property type="match status" value="1"/>
</dbReference>
<evidence type="ECO:0000256" key="8">
    <source>
        <dbReference type="SAM" id="Phobius"/>
    </source>
</evidence>
<dbReference type="Gene3D" id="3.40.1280.10">
    <property type="match status" value="1"/>
</dbReference>
<comment type="function">
    <text evidence="6">Methylates the ribose at the nucleotide 34 wobble position in the two leucyl isoacceptors tRNA(Leu)(CmAA) and tRNA(Leu)(cmnm5UmAA). Catalyzes the methyl transfer from S-adenosyl-L-methionine to the 2'-OH of the wobble nucleotide.</text>
</comment>
<organism evidence="10 11">
    <name type="scientific">Candidatus Deianiraea vastatrix</name>
    <dbReference type="NCBI Taxonomy" id="2163644"/>
    <lineage>
        <taxon>Bacteria</taxon>
        <taxon>Pseudomonadati</taxon>
        <taxon>Pseudomonadota</taxon>
        <taxon>Alphaproteobacteria</taxon>
        <taxon>Rickettsiales</taxon>
        <taxon>Candidatus Deianiraeaceae</taxon>
        <taxon>Candidatus Deianiraea</taxon>
    </lineage>
</organism>